<dbReference type="AlphaFoldDB" id="F5YJ88"/>
<evidence type="ECO:0000313" key="6">
    <source>
        <dbReference type="EMBL" id="AEF85840.1"/>
    </source>
</evidence>
<comment type="similarity">
    <text evidence="1">Belongs to the peptidase C40 family.</text>
</comment>
<accession>F5YJ88</accession>
<dbReference type="HOGENOM" id="CLU_1577799_0_0_12"/>
<feature type="domain" description="NlpC/P60" evidence="5">
    <location>
        <begin position="19"/>
        <end position="144"/>
    </location>
</feature>
<dbReference type="SUPFAM" id="SSF54001">
    <property type="entry name" value="Cysteine proteinases"/>
    <property type="match status" value="1"/>
</dbReference>
<sequence length="173" mass="19320">MGIKWDKVFENEQRQFEKMTEAEKFIYFLLLQFNSPYGWGKENPELSDCSGAVCLALFAATGHFIRTTADDLYKRVFTAQRPSPDGIKAAFFVDGKTGAASHVAGLVGDGVVLNSQEGGARVRSLDFLSAWFWNRGSSTAIRGLDRAALVRLSHEGSRYDVDPELRRYMEIAL</sequence>
<reference evidence="7" key="1">
    <citation type="submission" date="2009-12" db="EMBL/GenBank/DDBJ databases">
        <title>Complete sequence of Treponema primitia strain ZAS-2.</title>
        <authorList>
            <person name="Tetu S.G."/>
            <person name="Matson E."/>
            <person name="Ren Q."/>
            <person name="Seshadri R."/>
            <person name="Elbourne L."/>
            <person name="Hassan K.A."/>
            <person name="Durkin A."/>
            <person name="Radune D."/>
            <person name="Mohamoud Y."/>
            <person name="Shay R."/>
            <person name="Jin S."/>
            <person name="Zhang X."/>
            <person name="Lucey K."/>
            <person name="Ballor N.R."/>
            <person name="Ottesen E."/>
            <person name="Rosenthal R."/>
            <person name="Allen A."/>
            <person name="Leadbetter J.R."/>
            <person name="Paulsen I.T."/>
        </authorList>
    </citation>
    <scope>NUCLEOTIDE SEQUENCE [LARGE SCALE GENOMIC DNA]</scope>
    <source>
        <strain evidence="7">ATCC BAA-887 / DSM 12427 / ZAS-2</strain>
    </source>
</reference>
<proteinExistence type="inferred from homology"/>
<dbReference type="Gene3D" id="3.90.1720.10">
    <property type="entry name" value="endopeptidase domain like (from Nostoc punctiforme)"/>
    <property type="match status" value="1"/>
</dbReference>
<keyword evidence="4" id="KW-0788">Thiol protease</keyword>
<evidence type="ECO:0000256" key="1">
    <source>
        <dbReference type="ARBA" id="ARBA00007074"/>
    </source>
</evidence>
<evidence type="ECO:0000256" key="2">
    <source>
        <dbReference type="ARBA" id="ARBA00022670"/>
    </source>
</evidence>
<dbReference type="InterPro" id="IPR038765">
    <property type="entry name" value="Papain-like_cys_pep_sf"/>
</dbReference>
<dbReference type="Proteomes" id="UP000009223">
    <property type="component" value="Chromosome"/>
</dbReference>
<evidence type="ECO:0000259" key="5">
    <source>
        <dbReference type="PROSITE" id="PS51935"/>
    </source>
</evidence>
<name>F5YJ88_TREPZ</name>
<gene>
    <name evidence="6" type="ordered locus">TREPR_2102</name>
</gene>
<dbReference type="STRING" id="545694.TREPR_2102"/>
<organism evidence="6 7">
    <name type="scientific">Treponema primitia (strain ATCC BAA-887 / DSM 12427 / ZAS-2)</name>
    <dbReference type="NCBI Taxonomy" id="545694"/>
    <lineage>
        <taxon>Bacteria</taxon>
        <taxon>Pseudomonadati</taxon>
        <taxon>Spirochaetota</taxon>
        <taxon>Spirochaetia</taxon>
        <taxon>Spirochaetales</taxon>
        <taxon>Treponemataceae</taxon>
        <taxon>Treponema</taxon>
    </lineage>
</organism>
<dbReference type="eggNOG" id="ENOG5032EXD">
    <property type="taxonomic scope" value="Bacteria"/>
</dbReference>
<evidence type="ECO:0000256" key="4">
    <source>
        <dbReference type="ARBA" id="ARBA00022807"/>
    </source>
</evidence>
<dbReference type="KEGG" id="tpi:TREPR_2102"/>
<dbReference type="GO" id="GO:0006508">
    <property type="term" value="P:proteolysis"/>
    <property type="evidence" value="ECO:0007669"/>
    <property type="project" value="UniProtKB-KW"/>
</dbReference>
<dbReference type="GO" id="GO:0008234">
    <property type="term" value="F:cysteine-type peptidase activity"/>
    <property type="evidence" value="ECO:0007669"/>
    <property type="project" value="UniProtKB-KW"/>
</dbReference>
<dbReference type="OrthoDB" id="359492at2"/>
<dbReference type="Pfam" id="PF00877">
    <property type="entry name" value="NLPC_P60"/>
    <property type="match status" value="1"/>
</dbReference>
<keyword evidence="3" id="KW-0378">Hydrolase</keyword>
<evidence type="ECO:0000256" key="3">
    <source>
        <dbReference type="ARBA" id="ARBA00022801"/>
    </source>
</evidence>
<evidence type="ECO:0000313" key="7">
    <source>
        <dbReference type="Proteomes" id="UP000009223"/>
    </source>
</evidence>
<keyword evidence="7" id="KW-1185">Reference proteome</keyword>
<reference evidence="6 7" key="2">
    <citation type="journal article" date="2011" name="ISME J.">
        <title>RNA-seq reveals cooperative metabolic interactions between two termite-gut spirochete species in co-culture.</title>
        <authorList>
            <person name="Rosenthal A.Z."/>
            <person name="Matson E.G."/>
            <person name="Eldar A."/>
            <person name="Leadbetter J.R."/>
        </authorList>
    </citation>
    <scope>NUCLEOTIDE SEQUENCE [LARGE SCALE GENOMIC DNA]</scope>
    <source>
        <strain evidence="7">ATCC BAA-887 / DSM 12427 / ZAS-2</strain>
    </source>
</reference>
<dbReference type="EMBL" id="CP001843">
    <property type="protein sequence ID" value="AEF85840.1"/>
    <property type="molecule type" value="Genomic_DNA"/>
</dbReference>
<protein>
    <recommendedName>
        <fullName evidence="5">NlpC/P60 domain-containing protein</fullName>
    </recommendedName>
</protein>
<dbReference type="InterPro" id="IPR000064">
    <property type="entry name" value="NLP_P60_dom"/>
</dbReference>
<keyword evidence="2" id="KW-0645">Protease</keyword>
<dbReference type="PROSITE" id="PS51935">
    <property type="entry name" value="NLPC_P60"/>
    <property type="match status" value="1"/>
</dbReference>